<feature type="region of interest" description="Disordered" evidence="3">
    <location>
        <begin position="1"/>
        <end position="60"/>
    </location>
</feature>
<dbReference type="Gene3D" id="3.30.365.10">
    <property type="entry name" value="Aldehyde oxidase/xanthine dehydrogenase, molybdopterin binding domain"/>
    <property type="match status" value="4"/>
</dbReference>
<evidence type="ECO:0000259" key="4">
    <source>
        <dbReference type="SMART" id="SM01008"/>
    </source>
</evidence>
<feature type="compositionally biased region" description="Low complexity" evidence="3">
    <location>
        <begin position="9"/>
        <end position="30"/>
    </location>
</feature>
<dbReference type="Gene3D" id="3.90.1170.50">
    <property type="entry name" value="Aldehyde oxidase/xanthine dehydrogenase, a/b hammerhead"/>
    <property type="match status" value="1"/>
</dbReference>
<feature type="domain" description="Aldehyde oxidase/xanthine dehydrogenase a/b hammerhead" evidence="4">
    <location>
        <begin position="74"/>
        <end position="191"/>
    </location>
</feature>
<dbReference type="PANTHER" id="PTHR11908:SF132">
    <property type="entry name" value="ALDEHYDE OXIDASE 1-RELATED"/>
    <property type="match status" value="1"/>
</dbReference>
<dbReference type="Proteomes" id="UP000194151">
    <property type="component" value="Chromosome"/>
</dbReference>
<dbReference type="Pfam" id="PF02738">
    <property type="entry name" value="MoCoBD_1"/>
    <property type="match status" value="1"/>
</dbReference>
<proteinExistence type="predicted"/>
<keyword evidence="2" id="KW-0560">Oxidoreductase</keyword>
<organism evidence="5 6">
    <name type="scientific">Bordetella genomosp. 8</name>
    <dbReference type="NCBI Taxonomy" id="1416806"/>
    <lineage>
        <taxon>Bacteria</taxon>
        <taxon>Pseudomonadati</taxon>
        <taxon>Pseudomonadota</taxon>
        <taxon>Betaproteobacteria</taxon>
        <taxon>Burkholderiales</taxon>
        <taxon>Alcaligenaceae</taxon>
        <taxon>Bordetella</taxon>
    </lineage>
</organism>
<keyword evidence="6" id="KW-1185">Reference proteome</keyword>
<evidence type="ECO:0000256" key="2">
    <source>
        <dbReference type="ARBA" id="ARBA00023002"/>
    </source>
</evidence>
<dbReference type="SUPFAM" id="SSF54665">
    <property type="entry name" value="CO dehydrogenase molybdoprotein N-domain-like"/>
    <property type="match status" value="1"/>
</dbReference>
<dbReference type="OrthoDB" id="221297at2"/>
<dbReference type="InterPro" id="IPR008274">
    <property type="entry name" value="AldOxase/xan_DH_MoCoBD1"/>
</dbReference>
<dbReference type="SMART" id="SM01008">
    <property type="entry name" value="Ald_Xan_dh_C"/>
    <property type="match status" value="1"/>
</dbReference>
<gene>
    <name evidence="5" type="ORF">CAL12_00185</name>
</gene>
<dbReference type="Pfam" id="PF20256">
    <property type="entry name" value="MoCoBD_2"/>
    <property type="match status" value="1"/>
</dbReference>
<name>A0A1W6YEG5_9BORD</name>
<dbReference type="STRING" id="1416806.CAL12_00185"/>
<dbReference type="KEGG" id="bgv:CAL12_00185"/>
<dbReference type="SUPFAM" id="SSF56003">
    <property type="entry name" value="Molybdenum cofactor-binding domain"/>
    <property type="match status" value="1"/>
</dbReference>
<accession>A0A1W6YEG5</accession>
<evidence type="ECO:0000313" key="5">
    <source>
        <dbReference type="EMBL" id="ARP79394.1"/>
    </source>
</evidence>
<dbReference type="PANTHER" id="PTHR11908">
    <property type="entry name" value="XANTHINE DEHYDROGENASE"/>
    <property type="match status" value="1"/>
</dbReference>
<sequence length="826" mass="87051">MSPRDHSSAVDTPVDTPVAAPAEAAVETPVETPPAVTPATQPAPGATPDPHGARPAGRTFGVNVPRVEDQALLTGTARFVDDIGAPGMLHAAFVRSDNAHAAIRAIGTAAAAAAPGVHAVLTLADLMPYLTSAELVTALPSPSFRMNLHRPVLASTEAAYVGEAIAVVIAEDRYLAEDAAALVEIDYEPLPAVADCRAALQEGAPTVHTSAPHNLVAEFDLAYGDVDAVFASAPHIYGESLLQHRGGSHSIECRGVVARYDALDDVLTVWSSTQTPLPARQILCDLLGRGPDQVRVITPEVGGGFGPKLVFYPEEAVVAVAALMLRRPVKWIEDRREHFISTTQERDQVWDVEIAVDDEARILGVRGTLLHDHGAYNVRGTNVPYGAGAAMTLAYRVPAYRLDIKCVATNRVPVTPVRGAGQPQGVFAMERLLDRVARELNLDRAEVRRRNLVPAALMPYATPMKTRGGMQVVLDSGDFPRCQAMALERADWDGFPARQAIARGQGKRLGMGLANSVEGTGRGPYEQIRVRITTQGTVQVESAAAAMGQSTRTMLTQIVAEQLGGDMDNVRVTAGDSRTSVQGFGGFNSRQAVMAGSSAHKAALAVRQQVLEVAASVMRLPVQALDIEGRQVVARDTGATASLGDLARAAAGLPGFMMPGATPGLEATEQVIINDMAYGNATAVAEVDVDVETGEVTLRQIVFAHDCGRVIHPKIVEGQLLGGIAHGVGNALFEQMGYDENAQPVTTNLAEYLLVTATEMPSISLAHLESPTPLNELGIKGVGEAGVLPITAAVASAVDNALEGTGVHITRVPISPVDLLQALEAR</sequence>
<dbReference type="InterPro" id="IPR036856">
    <property type="entry name" value="Ald_Oxase/Xan_DH_a/b_sf"/>
</dbReference>
<evidence type="ECO:0000256" key="3">
    <source>
        <dbReference type="SAM" id="MobiDB-lite"/>
    </source>
</evidence>
<evidence type="ECO:0000256" key="1">
    <source>
        <dbReference type="ARBA" id="ARBA00022505"/>
    </source>
</evidence>
<dbReference type="InterPro" id="IPR037165">
    <property type="entry name" value="AldOxase/xan_DH_Mopterin-bd_sf"/>
</dbReference>
<dbReference type="AlphaFoldDB" id="A0A1W6YEG5"/>
<feature type="compositionally biased region" description="Low complexity" evidence="3">
    <location>
        <begin position="37"/>
        <end position="50"/>
    </location>
</feature>
<dbReference type="EMBL" id="CP021108">
    <property type="protein sequence ID" value="ARP79394.1"/>
    <property type="molecule type" value="Genomic_DNA"/>
</dbReference>
<reference evidence="5 6" key="1">
    <citation type="submission" date="2017-05" db="EMBL/GenBank/DDBJ databases">
        <title>Complete and WGS of Bordetella genogroups.</title>
        <authorList>
            <person name="Spilker T."/>
            <person name="LiPuma J."/>
        </authorList>
    </citation>
    <scope>NUCLEOTIDE SEQUENCE [LARGE SCALE GENOMIC DNA]</scope>
    <source>
        <strain evidence="5 6">AU19157</strain>
    </source>
</reference>
<dbReference type="InterPro" id="IPR016208">
    <property type="entry name" value="Ald_Oxase/xanthine_DH-like"/>
</dbReference>
<dbReference type="RefSeq" id="WP_086062631.1">
    <property type="nucleotide sequence ID" value="NZ_CP021108.1"/>
</dbReference>
<protein>
    <recommendedName>
        <fullName evidence="4">Aldehyde oxidase/xanthine dehydrogenase a/b hammerhead domain-containing protein</fullName>
    </recommendedName>
</protein>
<dbReference type="GO" id="GO:0016491">
    <property type="term" value="F:oxidoreductase activity"/>
    <property type="evidence" value="ECO:0007669"/>
    <property type="project" value="UniProtKB-KW"/>
</dbReference>
<dbReference type="InterPro" id="IPR000674">
    <property type="entry name" value="Ald_Oxase/Xan_DH_a/b"/>
</dbReference>
<evidence type="ECO:0000313" key="6">
    <source>
        <dbReference type="Proteomes" id="UP000194151"/>
    </source>
</evidence>
<dbReference type="GO" id="GO:0005506">
    <property type="term" value="F:iron ion binding"/>
    <property type="evidence" value="ECO:0007669"/>
    <property type="project" value="InterPro"/>
</dbReference>
<keyword evidence="1" id="KW-0500">Molybdenum</keyword>
<dbReference type="Pfam" id="PF01315">
    <property type="entry name" value="Ald_Xan_dh_C"/>
    <property type="match status" value="1"/>
</dbReference>
<dbReference type="InterPro" id="IPR046867">
    <property type="entry name" value="AldOxase/xan_DH_MoCoBD2"/>
</dbReference>